<name>A0AAX4P1S4_9CHLO</name>
<dbReference type="Proteomes" id="UP001472866">
    <property type="component" value="Chromosome 02"/>
</dbReference>
<comment type="similarity">
    <text evidence="1">Belongs to the methyltransferase superfamily. RsmH family.</text>
</comment>
<dbReference type="NCBIfam" id="TIGR00006">
    <property type="entry name" value="16S rRNA (cytosine(1402)-N(4))-methyltransferase RsmH"/>
    <property type="match status" value="1"/>
</dbReference>
<keyword evidence="3" id="KW-0808">Transferase</keyword>
<dbReference type="CDD" id="cd02440">
    <property type="entry name" value="AdoMet_MTases"/>
    <property type="match status" value="1"/>
</dbReference>
<sequence length="415" mass="45235">MVVAGLSRLRDLARPLTGGTPCGSGGRARLAAARLRGGREEECAGRARHASYFAFCGGRSDGNLGSMADVDHDPPNAPHVPVLAREVLQSFEGCNLRVFVDATLGAAGHATKILRRHPEVELYVGIDADPDALSLARQKLQPEFGPKIELVHGNFRQYESLVSAALRSRGLSGGVDGVLADLGVSSMQIDRDERGFSFMREGPLDMRMDPSSPVSAFEVVNSYSEQELGRILREYGEERLWRRIARAVVEERAAGPIETTTALSGLIERCTRSARRGGKRRRGGAKAIHPATRAFQAVRIEVNGELEAIDSALPSMIGSLNPGGRIGIISFHSLEDRRVKRTFLRHSGRAEDGDDRVSKLERYTGIRAEDDAELGGAAGPTLRLLRRKPFVATEEEAERNARSRSAKYRFAEKTG</sequence>
<organism evidence="6 7">
    <name type="scientific">Chloropicon roscoffensis</name>
    <dbReference type="NCBI Taxonomy" id="1461544"/>
    <lineage>
        <taxon>Eukaryota</taxon>
        <taxon>Viridiplantae</taxon>
        <taxon>Chlorophyta</taxon>
        <taxon>Chloropicophyceae</taxon>
        <taxon>Chloropicales</taxon>
        <taxon>Chloropicaceae</taxon>
        <taxon>Chloropicon</taxon>
    </lineage>
</organism>
<dbReference type="AlphaFoldDB" id="A0AAX4P1S4"/>
<dbReference type="InterPro" id="IPR023397">
    <property type="entry name" value="SAM-dep_MeTrfase_MraW_recog"/>
</dbReference>
<evidence type="ECO:0000256" key="4">
    <source>
        <dbReference type="ARBA" id="ARBA00022691"/>
    </source>
</evidence>
<protein>
    <submittedName>
        <fullName evidence="6">Ribosomal RNA small subunit methyltransferase H</fullName>
    </submittedName>
</protein>
<dbReference type="GO" id="GO:0070475">
    <property type="term" value="P:rRNA base methylation"/>
    <property type="evidence" value="ECO:0007669"/>
    <property type="project" value="TreeGrafter"/>
</dbReference>
<dbReference type="GO" id="GO:0071424">
    <property type="term" value="F:rRNA (cytosine-N4-)-methyltransferase activity"/>
    <property type="evidence" value="ECO:0007669"/>
    <property type="project" value="TreeGrafter"/>
</dbReference>
<evidence type="ECO:0000256" key="3">
    <source>
        <dbReference type="ARBA" id="ARBA00022679"/>
    </source>
</evidence>
<keyword evidence="4" id="KW-0949">S-adenosyl-L-methionine</keyword>
<evidence type="ECO:0000313" key="6">
    <source>
        <dbReference type="EMBL" id="WZN59735.1"/>
    </source>
</evidence>
<dbReference type="InterPro" id="IPR029063">
    <property type="entry name" value="SAM-dependent_MTases_sf"/>
</dbReference>
<reference evidence="6 7" key="1">
    <citation type="submission" date="2024-03" db="EMBL/GenBank/DDBJ databases">
        <title>Complete genome sequence of the green alga Chloropicon roscoffensis RCC1871.</title>
        <authorList>
            <person name="Lemieux C."/>
            <person name="Pombert J.-F."/>
            <person name="Otis C."/>
            <person name="Turmel M."/>
        </authorList>
    </citation>
    <scope>NUCLEOTIDE SEQUENCE [LARGE SCALE GENOMIC DNA]</scope>
    <source>
        <strain evidence="6 7">RCC1871</strain>
    </source>
</reference>
<dbReference type="PANTHER" id="PTHR11265">
    <property type="entry name" value="S-ADENOSYL-METHYLTRANSFERASE MRAW"/>
    <property type="match status" value="1"/>
</dbReference>
<proteinExistence type="inferred from homology"/>
<feature type="region of interest" description="Disordered" evidence="5">
    <location>
        <begin position="393"/>
        <end position="415"/>
    </location>
</feature>
<dbReference type="Gene3D" id="1.10.150.170">
    <property type="entry name" value="Putative methyltransferase TM0872, insert domain"/>
    <property type="match status" value="1"/>
</dbReference>
<dbReference type="SUPFAM" id="SSF81799">
    <property type="entry name" value="Putative methyltransferase TM0872, insert domain"/>
    <property type="match status" value="1"/>
</dbReference>
<dbReference type="PANTHER" id="PTHR11265:SF0">
    <property type="entry name" value="12S RRNA N4-METHYLCYTIDINE METHYLTRANSFERASE"/>
    <property type="match status" value="1"/>
</dbReference>
<dbReference type="EMBL" id="CP151502">
    <property type="protein sequence ID" value="WZN59735.1"/>
    <property type="molecule type" value="Genomic_DNA"/>
</dbReference>
<gene>
    <name evidence="6" type="ORF">HKI87_02g12610</name>
</gene>
<keyword evidence="7" id="KW-1185">Reference proteome</keyword>
<evidence type="ECO:0000313" key="7">
    <source>
        <dbReference type="Proteomes" id="UP001472866"/>
    </source>
</evidence>
<dbReference type="InterPro" id="IPR002903">
    <property type="entry name" value="RsmH"/>
</dbReference>
<dbReference type="SUPFAM" id="SSF53335">
    <property type="entry name" value="S-adenosyl-L-methionine-dependent methyltransferases"/>
    <property type="match status" value="1"/>
</dbReference>
<dbReference type="Pfam" id="PF01795">
    <property type="entry name" value="Methyltransf_5"/>
    <property type="match status" value="1"/>
</dbReference>
<dbReference type="HAMAP" id="MF_01007">
    <property type="entry name" value="16SrRNA_methyltr_H"/>
    <property type="match status" value="1"/>
</dbReference>
<evidence type="ECO:0000256" key="5">
    <source>
        <dbReference type="SAM" id="MobiDB-lite"/>
    </source>
</evidence>
<evidence type="ECO:0000256" key="2">
    <source>
        <dbReference type="ARBA" id="ARBA00022603"/>
    </source>
</evidence>
<keyword evidence="2 6" id="KW-0489">Methyltransferase</keyword>
<evidence type="ECO:0000256" key="1">
    <source>
        <dbReference type="ARBA" id="ARBA00010396"/>
    </source>
</evidence>
<accession>A0AAX4P1S4</accession>
<dbReference type="Gene3D" id="3.40.50.150">
    <property type="entry name" value="Vaccinia Virus protein VP39"/>
    <property type="match status" value="1"/>
</dbReference>